<name>A0A252AXR5_9PROT</name>
<feature type="transmembrane region" description="Helical" evidence="2">
    <location>
        <begin position="443"/>
        <end position="465"/>
    </location>
</feature>
<dbReference type="Proteomes" id="UP000194641">
    <property type="component" value="Unassembled WGS sequence"/>
</dbReference>
<dbReference type="Pfam" id="PF03929">
    <property type="entry name" value="PepSY_TM"/>
    <property type="match status" value="1"/>
</dbReference>
<dbReference type="AlphaFoldDB" id="A0A252AXR5"/>
<dbReference type="InterPro" id="IPR005625">
    <property type="entry name" value="PepSY-ass_TM"/>
</dbReference>
<keyword evidence="2" id="KW-0472">Membrane</keyword>
<feature type="transmembrane region" description="Helical" evidence="2">
    <location>
        <begin position="413"/>
        <end position="431"/>
    </location>
</feature>
<sequence length="497" mass="55347">MRETFRTHMGWLHSWVGFLGGLVLTAIFATGTLAVFDKEITQWMQPEVVLKANSVTATPVALRHAAETMQAEQQQGRFAFITLPSWRDPVIRVLHYDGHEFIGPVLDPIDGHLFPARQTTGGQFFFDFHFALRSGPVLGCTIVTILGICLLVAIGSGIAIQIKAMWPDLIVFRPFGARPRAWLDAHLITGVLFLPFLIMITYTGTAIRARGILPPHPLLVTQHSEQPAQKADDRPKGGRKAAAQQTDLLPPPLAPLIAEAKERLQTDKCELILFSKTEIRIFRSDEASLFLSRDMVSFSRADGHYLGTHIQKGAAAKTTQLIHGLHYARFSTRLLLWLYFVSGFACTVLMASGLVLFLIKRRKNAGNKIMFRLAEGLTLATFIGLPISIMGLFWANRLLPVNMPERLSAETDVFFALWALSCLHGVLFSMLKKPLIGWQLQITALAIMAMGVPALDICSQTHSWLHDATRYYVLDILVFLLGLSALFSLTILKRRSV</sequence>
<feature type="transmembrane region" description="Helical" evidence="2">
    <location>
        <begin position="12"/>
        <end position="36"/>
    </location>
</feature>
<keyword evidence="2" id="KW-1133">Transmembrane helix</keyword>
<feature type="transmembrane region" description="Helical" evidence="2">
    <location>
        <begin position="181"/>
        <end position="202"/>
    </location>
</feature>
<dbReference type="EMBL" id="JOPA01000004">
    <property type="protein sequence ID" value="OUI96342.1"/>
    <property type="molecule type" value="Genomic_DNA"/>
</dbReference>
<evidence type="ECO:0000256" key="1">
    <source>
        <dbReference type="SAM" id="MobiDB-lite"/>
    </source>
</evidence>
<dbReference type="PANTHER" id="PTHR34219">
    <property type="entry name" value="IRON-REGULATED INNER MEMBRANE PROTEIN-RELATED"/>
    <property type="match status" value="1"/>
</dbReference>
<proteinExistence type="predicted"/>
<evidence type="ECO:0008006" key="5">
    <source>
        <dbReference type="Google" id="ProtNLM"/>
    </source>
</evidence>
<accession>A0A252AXR5</accession>
<feature type="transmembrane region" description="Helical" evidence="2">
    <location>
        <begin position="136"/>
        <end position="160"/>
    </location>
</feature>
<reference evidence="4" key="1">
    <citation type="submission" date="2014-06" db="EMBL/GenBank/DDBJ databases">
        <authorList>
            <person name="Winans N.J."/>
            <person name="Newell P.D."/>
            <person name="Douglas A.E."/>
        </authorList>
    </citation>
    <scope>NUCLEOTIDE SEQUENCE [LARGE SCALE GENOMIC DNA]</scope>
</reference>
<comment type="caution">
    <text evidence="3">The sequence shown here is derived from an EMBL/GenBank/DDBJ whole genome shotgun (WGS) entry which is preliminary data.</text>
</comment>
<dbReference type="RefSeq" id="WP_086658703.1">
    <property type="nucleotide sequence ID" value="NZ_JBJJWX010000001.1"/>
</dbReference>
<gene>
    <name evidence="3" type="ORF">HK17_12035</name>
</gene>
<protein>
    <recommendedName>
        <fullName evidence="5">Peptidase</fullName>
    </recommendedName>
</protein>
<evidence type="ECO:0000313" key="3">
    <source>
        <dbReference type="EMBL" id="OUI96342.1"/>
    </source>
</evidence>
<feature type="region of interest" description="Disordered" evidence="1">
    <location>
        <begin position="224"/>
        <end position="244"/>
    </location>
</feature>
<feature type="transmembrane region" description="Helical" evidence="2">
    <location>
        <begin position="471"/>
        <end position="492"/>
    </location>
</feature>
<feature type="transmembrane region" description="Helical" evidence="2">
    <location>
        <begin position="371"/>
        <end position="393"/>
    </location>
</feature>
<evidence type="ECO:0000313" key="4">
    <source>
        <dbReference type="Proteomes" id="UP000194641"/>
    </source>
</evidence>
<keyword evidence="2" id="KW-0812">Transmembrane</keyword>
<organism evidence="3 4">
    <name type="scientific">Acetobacter indonesiensis</name>
    <dbReference type="NCBI Taxonomy" id="104101"/>
    <lineage>
        <taxon>Bacteria</taxon>
        <taxon>Pseudomonadati</taxon>
        <taxon>Pseudomonadota</taxon>
        <taxon>Alphaproteobacteria</taxon>
        <taxon>Acetobacterales</taxon>
        <taxon>Acetobacteraceae</taxon>
        <taxon>Acetobacter</taxon>
    </lineage>
</organism>
<evidence type="ECO:0000256" key="2">
    <source>
        <dbReference type="SAM" id="Phobius"/>
    </source>
</evidence>
<dbReference type="PANTHER" id="PTHR34219:SF4">
    <property type="entry name" value="PEPSY DOMAIN-CONTAINING PROTEIN"/>
    <property type="match status" value="1"/>
</dbReference>
<feature type="transmembrane region" description="Helical" evidence="2">
    <location>
        <begin position="336"/>
        <end position="359"/>
    </location>
</feature>